<sequence>MHANYGNQVGDDIYTSTTQKKDEYLANLSQQQPNVLMEEMTTDLKVSLQLLMDEVEMELAHQREEVQYLREEVAREREATTCDREAVRVYIHGTTEAMSTSSF</sequence>
<gene>
    <name evidence="2" type="ORF">C1H46_031419</name>
</gene>
<comment type="caution">
    <text evidence="2">The sequence shown here is derived from an EMBL/GenBank/DDBJ whole genome shotgun (WGS) entry which is preliminary data.</text>
</comment>
<organism evidence="2 3">
    <name type="scientific">Malus baccata</name>
    <name type="common">Siberian crab apple</name>
    <name type="synonym">Pyrus baccata</name>
    <dbReference type="NCBI Taxonomy" id="106549"/>
    <lineage>
        <taxon>Eukaryota</taxon>
        <taxon>Viridiplantae</taxon>
        <taxon>Streptophyta</taxon>
        <taxon>Embryophyta</taxon>
        <taxon>Tracheophyta</taxon>
        <taxon>Spermatophyta</taxon>
        <taxon>Magnoliopsida</taxon>
        <taxon>eudicotyledons</taxon>
        <taxon>Gunneridae</taxon>
        <taxon>Pentapetalae</taxon>
        <taxon>rosids</taxon>
        <taxon>fabids</taxon>
        <taxon>Rosales</taxon>
        <taxon>Rosaceae</taxon>
        <taxon>Amygdaloideae</taxon>
        <taxon>Maleae</taxon>
        <taxon>Malus</taxon>
    </lineage>
</organism>
<name>A0A540L978_MALBA</name>
<dbReference type="EMBL" id="VIEB01000696">
    <property type="protein sequence ID" value="TQD83043.1"/>
    <property type="molecule type" value="Genomic_DNA"/>
</dbReference>
<keyword evidence="3" id="KW-1185">Reference proteome</keyword>
<evidence type="ECO:0000313" key="3">
    <source>
        <dbReference type="Proteomes" id="UP000315295"/>
    </source>
</evidence>
<keyword evidence="1" id="KW-0175">Coiled coil</keyword>
<feature type="coiled-coil region" evidence="1">
    <location>
        <begin position="45"/>
        <end position="79"/>
    </location>
</feature>
<evidence type="ECO:0000256" key="1">
    <source>
        <dbReference type="SAM" id="Coils"/>
    </source>
</evidence>
<dbReference type="AlphaFoldDB" id="A0A540L978"/>
<accession>A0A540L978</accession>
<protein>
    <submittedName>
        <fullName evidence="2">Uncharacterized protein</fullName>
    </submittedName>
</protein>
<proteinExistence type="predicted"/>
<reference evidence="2 3" key="1">
    <citation type="journal article" date="2019" name="G3 (Bethesda)">
        <title>Sequencing of a Wild Apple (Malus baccata) Genome Unravels the Differences Between Cultivated and Wild Apple Species Regarding Disease Resistance and Cold Tolerance.</title>
        <authorList>
            <person name="Chen X."/>
        </authorList>
    </citation>
    <scope>NUCLEOTIDE SEQUENCE [LARGE SCALE GENOMIC DNA]</scope>
    <source>
        <strain evidence="3">cv. Shandingzi</strain>
        <tissue evidence="2">Leaves</tissue>
    </source>
</reference>
<evidence type="ECO:0000313" key="2">
    <source>
        <dbReference type="EMBL" id="TQD83043.1"/>
    </source>
</evidence>
<dbReference type="Proteomes" id="UP000315295">
    <property type="component" value="Unassembled WGS sequence"/>
</dbReference>